<reference evidence="1" key="2">
    <citation type="journal article" date="2022" name="New Phytol.">
        <title>Evolutionary transition to the ectomycorrhizal habit in the genomes of a hyperdiverse lineage of mushroom-forming fungi.</title>
        <authorList>
            <person name="Looney B."/>
            <person name="Miyauchi S."/>
            <person name="Morin E."/>
            <person name="Drula E."/>
            <person name="Courty P.E."/>
            <person name="Kohler A."/>
            <person name="Kuo A."/>
            <person name="LaButti K."/>
            <person name="Pangilinan J."/>
            <person name="Lipzen A."/>
            <person name="Riley R."/>
            <person name="Andreopoulos W."/>
            <person name="He G."/>
            <person name="Johnson J."/>
            <person name="Nolan M."/>
            <person name="Tritt A."/>
            <person name="Barry K.W."/>
            <person name="Grigoriev I.V."/>
            <person name="Nagy L.G."/>
            <person name="Hibbett D."/>
            <person name="Henrissat B."/>
            <person name="Matheny P.B."/>
            <person name="Labbe J."/>
            <person name="Martin F.M."/>
        </authorList>
    </citation>
    <scope>NUCLEOTIDE SEQUENCE</scope>
    <source>
        <strain evidence="1">HHB10654</strain>
    </source>
</reference>
<dbReference type="Proteomes" id="UP000814140">
    <property type="component" value="Unassembled WGS sequence"/>
</dbReference>
<reference evidence="1" key="1">
    <citation type="submission" date="2021-03" db="EMBL/GenBank/DDBJ databases">
        <authorList>
            <consortium name="DOE Joint Genome Institute"/>
            <person name="Ahrendt S."/>
            <person name="Looney B.P."/>
            <person name="Miyauchi S."/>
            <person name="Morin E."/>
            <person name="Drula E."/>
            <person name="Courty P.E."/>
            <person name="Chicoki N."/>
            <person name="Fauchery L."/>
            <person name="Kohler A."/>
            <person name="Kuo A."/>
            <person name="Labutti K."/>
            <person name="Pangilinan J."/>
            <person name="Lipzen A."/>
            <person name="Riley R."/>
            <person name="Andreopoulos W."/>
            <person name="He G."/>
            <person name="Johnson J."/>
            <person name="Barry K.W."/>
            <person name="Grigoriev I.V."/>
            <person name="Nagy L."/>
            <person name="Hibbett D."/>
            <person name="Henrissat B."/>
            <person name="Matheny P.B."/>
            <person name="Labbe J."/>
            <person name="Martin F."/>
        </authorList>
    </citation>
    <scope>NUCLEOTIDE SEQUENCE</scope>
    <source>
        <strain evidence="1">HHB10654</strain>
    </source>
</reference>
<sequence length="119" mass="11867">MVKRYCLAYGCRVSTTDTDVDPLNTLVDNLIDALNTYRTAVAPASTSDSVDVTAPPITSDSAAPTTSAPVVADSTSPLPVTVDADSSASPPDAGVDTLSSLASAGVVDPPAGSSPDLEA</sequence>
<keyword evidence="2" id="KW-1185">Reference proteome</keyword>
<proteinExistence type="predicted"/>
<evidence type="ECO:0000313" key="1">
    <source>
        <dbReference type="EMBL" id="KAI0062462.1"/>
    </source>
</evidence>
<organism evidence="1 2">
    <name type="scientific">Artomyces pyxidatus</name>
    <dbReference type="NCBI Taxonomy" id="48021"/>
    <lineage>
        <taxon>Eukaryota</taxon>
        <taxon>Fungi</taxon>
        <taxon>Dikarya</taxon>
        <taxon>Basidiomycota</taxon>
        <taxon>Agaricomycotina</taxon>
        <taxon>Agaricomycetes</taxon>
        <taxon>Russulales</taxon>
        <taxon>Auriscalpiaceae</taxon>
        <taxon>Artomyces</taxon>
    </lineage>
</organism>
<comment type="caution">
    <text evidence="1">The sequence shown here is derived from an EMBL/GenBank/DDBJ whole genome shotgun (WGS) entry which is preliminary data.</text>
</comment>
<dbReference type="EMBL" id="MU277207">
    <property type="protein sequence ID" value="KAI0062462.1"/>
    <property type="molecule type" value="Genomic_DNA"/>
</dbReference>
<gene>
    <name evidence="1" type="ORF">BV25DRAFT_1825457</name>
</gene>
<accession>A0ACB8T1V9</accession>
<evidence type="ECO:0000313" key="2">
    <source>
        <dbReference type="Proteomes" id="UP000814140"/>
    </source>
</evidence>
<protein>
    <submittedName>
        <fullName evidence="1">Uncharacterized protein</fullName>
    </submittedName>
</protein>
<name>A0ACB8T1V9_9AGAM</name>